<dbReference type="EMBL" id="UNRR01000027">
    <property type="protein sequence ID" value="SYZ79031.1"/>
    <property type="molecule type" value="Genomic_DNA"/>
</dbReference>
<protein>
    <submittedName>
        <fullName evidence="1">Uncharacterized protein</fullName>
    </submittedName>
</protein>
<name>A0A383THU4_9LACT</name>
<dbReference type="Proteomes" id="UP000262072">
    <property type="component" value="Unassembled WGS sequence"/>
</dbReference>
<sequence>MRLKVSKSKNAASFYVTKTIYENGKERTITVEKLGTEKELREKLDGQDPYAWAKTYVSELTAKEKENQREILA</sequence>
<evidence type="ECO:0000313" key="2">
    <source>
        <dbReference type="Proteomes" id="UP000262072"/>
    </source>
</evidence>
<accession>A0A383THU4</accession>
<reference evidence="2" key="1">
    <citation type="submission" date="2018-05" db="EMBL/GenBank/DDBJ databases">
        <authorList>
            <person name="Strepis N."/>
        </authorList>
    </citation>
    <scope>NUCLEOTIDE SEQUENCE [LARGE SCALE GENOMIC DNA]</scope>
</reference>
<evidence type="ECO:0000313" key="1">
    <source>
        <dbReference type="EMBL" id="SYZ79031.1"/>
    </source>
</evidence>
<dbReference type="AlphaFoldDB" id="A0A383THU4"/>
<organism evidence="1 2">
    <name type="scientific">Trichococcus shcherbakoviae</name>
    <dbReference type="NCBI Taxonomy" id="2094020"/>
    <lineage>
        <taxon>Bacteria</taxon>
        <taxon>Bacillati</taxon>
        <taxon>Bacillota</taxon>
        <taxon>Bacilli</taxon>
        <taxon>Lactobacillales</taxon>
        <taxon>Carnobacteriaceae</taxon>
        <taxon>Trichococcus</taxon>
    </lineage>
</organism>
<gene>
    <name evidence="1" type="ORF">TART1_1855</name>
</gene>
<feature type="non-terminal residue" evidence="1">
    <location>
        <position position="73"/>
    </location>
</feature>
<proteinExistence type="predicted"/>